<dbReference type="InterPro" id="IPR000090">
    <property type="entry name" value="Flg_Motor_Flig"/>
</dbReference>
<dbReference type="InterPro" id="IPR028263">
    <property type="entry name" value="FliG_N"/>
</dbReference>
<dbReference type="NCBIfam" id="TIGR00207">
    <property type="entry name" value="fliG"/>
    <property type="match status" value="1"/>
</dbReference>
<keyword evidence="6" id="KW-0145">Chemotaxis</keyword>
<keyword evidence="9" id="KW-0975">Bacterial flagellum</keyword>
<evidence type="ECO:0000256" key="9">
    <source>
        <dbReference type="ARBA" id="ARBA00023143"/>
    </source>
</evidence>
<dbReference type="InterPro" id="IPR032779">
    <property type="entry name" value="FliG_M"/>
</dbReference>
<dbReference type="PRINTS" id="PR00954">
    <property type="entry name" value="FLGMOTORFLIG"/>
</dbReference>
<keyword evidence="14" id="KW-0282">Flagellum</keyword>
<evidence type="ECO:0000259" key="13">
    <source>
        <dbReference type="Pfam" id="PF14842"/>
    </source>
</evidence>
<protein>
    <recommendedName>
        <fullName evidence="4">Flagellar motor switch protein FliG</fullName>
    </recommendedName>
</protein>
<dbReference type="GO" id="GO:0005886">
    <property type="term" value="C:plasma membrane"/>
    <property type="evidence" value="ECO:0007669"/>
    <property type="project" value="UniProtKB-SubCell"/>
</dbReference>
<feature type="domain" description="Flagellar motor switch protein FliG N-terminal" evidence="13">
    <location>
        <begin position="9"/>
        <end position="111"/>
    </location>
</feature>
<evidence type="ECO:0000256" key="3">
    <source>
        <dbReference type="ARBA" id="ARBA00010299"/>
    </source>
</evidence>
<dbReference type="Pfam" id="PF14841">
    <property type="entry name" value="FliG_M"/>
    <property type="match status" value="1"/>
</dbReference>
<comment type="caution">
    <text evidence="14">The sequence shown here is derived from an EMBL/GenBank/DDBJ whole genome shotgun (WGS) entry which is preliminary data.</text>
</comment>
<evidence type="ECO:0000256" key="5">
    <source>
        <dbReference type="ARBA" id="ARBA00022475"/>
    </source>
</evidence>
<keyword evidence="14" id="KW-0969">Cilium</keyword>
<evidence type="ECO:0000259" key="12">
    <source>
        <dbReference type="Pfam" id="PF14841"/>
    </source>
</evidence>
<dbReference type="Pfam" id="PF01706">
    <property type="entry name" value="FliG_C"/>
    <property type="match status" value="1"/>
</dbReference>
<dbReference type="InterPro" id="IPR011002">
    <property type="entry name" value="FliG_a-hlx"/>
</dbReference>
<accession>A0A7V3YFH2</accession>
<evidence type="ECO:0000313" key="14">
    <source>
        <dbReference type="EMBL" id="HGI30115.1"/>
    </source>
</evidence>
<evidence type="ECO:0000256" key="6">
    <source>
        <dbReference type="ARBA" id="ARBA00022500"/>
    </source>
</evidence>
<dbReference type="PANTHER" id="PTHR30534:SF0">
    <property type="entry name" value="FLAGELLAR MOTOR SWITCH PROTEIN FLIG"/>
    <property type="match status" value="1"/>
</dbReference>
<evidence type="ECO:0000256" key="2">
    <source>
        <dbReference type="ARBA" id="ARBA00004413"/>
    </source>
</evidence>
<sequence>MAIVPRKHLTGRQKAAILLVSLGPDLAAQVLKYLSDEEIEDLTLEIATLEKVPPEVRDEVVNEFYHMAIAQHYIAQGGIEYARQLLEKALGPHRAQEIISRLSATLEVTPFESLRRADPLQLLNFIQGEHPQTIALILSYLKPEQAATILANLPESVRGEVAMRIALMDRTSPEVVREIEAVLERKISTFLVQDFTRVGGKKKLIEILNKSDRGTEKSILEALEERDPTLAEEIKSEMFVFEDIVLLDDRAVQLVLRQVDTKDLALALKGASQEVQEKIFRNMSQRAAQMLKEDMEYMGPVRARLVNEAQQKIVNVIRRLEEAGEIVIARGGEDEIIV</sequence>
<keyword evidence="5" id="KW-1003">Cell membrane</keyword>
<evidence type="ECO:0000256" key="1">
    <source>
        <dbReference type="ARBA" id="ARBA00004117"/>
    </source>
</evidence>
<dbReference type="GO" id="GO:0009425">
    <property type="term" value="C:bacterial-type flagellum basal body"/>
    <property type="evidence" value="ECO:0007669"/>
    <property type="project" value="UniProtKB-SubCell"/>
</dbReference>
<dbReference type="EMBL" id="DTFV01000038">
    <property type="protein sequence ID" value="HGI30115.1"/>
    <property type="molecule type" value="Genomic_DNA"/>
</dbReference>
<gene>
    <name evidence="14" type="primary">fliG</name>
    <name evidence="14" type="ORF">ENV30_02200</name>
</gene>
<dbReference type="Gene3D" id="1.10.220.30">
    <property type="match status" value="3"/>
</dbReference>
<dbReference type="GO" id="GO:0003774">
    <property type="term" value="F:cytoskeletal motor activity"/>
    <property type="evidence" value="ECO:0007669"/>
    <property type="project" value="InterPro"/>
</dbReference>
<evidence type="ECO:0000256" key="8">
    <source>
        <dbReference type="ARBA" id="ARBA00023136"/>
    </source>
</evidence>
<dbReference type="InterPro" id="IPR023087">
    <property type="entry name" value="Flg_Motor_Flig_C"/>
</dbReference>
<dbReference type="GO" id="GO:0006935">
    <property type="term" value="P:chemotaxis"/>
    <property type="evidence" value="ECO:0007669"/>
    <property type="project" value="UniProtKB-KW"/>
</dbReference>
<keyword evidence="14" id="KW-0966">Cell projection</keyword>
<comment type="function">
    <text evidence="10">FliG is one of three proteins (FliG, FliN, FliM) that forms the rotor-mounted switch complex (C ring), located at the base of the basal body. This complex interacts with the CheY and CheZ chemotaxis proteins, in addition to contacting components of the motor that determine the direction of flagellar rotation.</text>
</comment>
<feature type="domain" description="Flagellar motor switch protein FliG middle" evidence="12">
    <location>
        <begin position="120"/>
        <end position="191"/>
    </location>
</feature>
<comment type="subcellular location">
    <subcellularLocation>
        <location evidence="1">Bacterial flagellum basal body</location>
    </subcellularLocation>
    <subcellularLocation>
        <location evidence="2">Cell membrane</location>
        <topology evidence="2">Peripheral membrane protein</topology>
        <orientation evidence="2">Cytoplasmic side</orientation>
    </subcellularLocation>
</comment>
<keyword evidence="7" id="KW-0283">Flagellar rotation</keyword>
<comment type="similarity">
    <text evidence="3">Belongs to the FliG family.</text>
</comment>
<dbReference type="FunFam" id="1.10.220.30:FF:000001">
    <property type="entry name" value="Flagellar motor switch protein FliG"/>
    <property type="match status" value="1"/>
</dbReference>
<dbReference type="PANTHER" id="PTHR30534">
    <property type="entry name" value="FLAGELLAR MOTOR SWITCH PROTEIN FLIG"/>
    <property type="match status" value="1"/>
</dbReference>
<evidence type="ECO:0000259" key="11">
    <source>
        <dbReference type="Pfam" id="PF01706"/>
    </source>
</evidence>
<name>A0A7V3YFH2_9BACT</name>
<reference evidence="14" key="1">
    <citation type="journal article" date="2020" name="mSystems">
        <title>Genome- and Community-Level Interaction Insights into Carbon Utilization and Element Cycling Functions of Hydrothermarchaeota in Hydrothermal Sediment.</title>
        <authorList>
            <person name="Zhou Z."/>
            <person name="Liu Y."/>
            <person name="Xu W."/>
            <person name="Pan J."/>
            <person name="Luo Z.H."/>
            <person name="Li M."/>
        </authorList>
    </citation>
    <scope>NUCLEOTIDE SEQUENCE [LARGE SCALE GENOMIC DNA]</scope>
    <source>
        <strain evidence="14">SpSt-747</strain>
    </source>
</reference>
<dbReference type="AlphaFoldDB" id="A0A7V3YFH2"/>
<dbReference type="GO" id="GO:0071973">
    <property type="term" value="P:bacterial-type flagellum-dependent cell motility"/>
    <property type="evidence" value="ECO:0007669"/>
    <property type="project" value="InterPro"/>
</dbReference>
<evidence type="ECO:0000256" key="7">
    <source>
        <dbReference type="ARBA" id="ARBA00022779"/>
    </source>
</evidence>
<feature type="domain" description="Flagellar motor switch protein FliG C-terminal" evidence="11">
    <location>
        <begin position="221"/>
        <end position="328"/>
    </location>
</feature>
<organism evidence="14">
    <name type="scientific">Candidatus Caldatribacterium californiense</name>
    <dbReference type="NCBI Taxonomy" id="1454726"/>
    <lineage>
        <taxon>Bacteria</taxon>
        <taxon>Pseudomonadati</taxon>
        <taxon>Atribacterota</taxon>
        <taxon>Atribacteria</taxon>
        <taxon>Atribacterales</taxon>
        <taxon>Candidatus Caldatribacteriaceae</taxon>
        <taxon>Candidatus Caldatribacterium</taxon>
    </lineage>
</organism>
<dbReference type="PIRSF" id="PIRSF003161">
    <property type="entry name" value="FliG"/>
    <property type="match status" value="1"/>
</dbReference>
<dbReference type="SUPFAM" id="SSF48029">
    <property type="entry name" value="FliG"/>
    <property type="match status" value="2"/>
</dbReference>
<keyword evidence="8" id="KW-0472">Membrane</keyword>
<evidence type="ECO:0000256" key="4">
    <source>
        <dbReference type="ARBA" id="ARBA00021870"/>
    </source>
</evidence>
<dbReference type="Pfam" id="PF14842">
    <property type="entry name" value="FliG_N"/>
    <property type="match status" value="1"/>
</dbReference>
<proteinExistence type="inferred from homology"/>
<evidence type="ECO:0000256" key="10">
    <source>
        <dbReference type="ARBA" id="ARBA00025598"/>
    </source>
</evidence>